<evidence type="ECO:0000313" key="3">
    <source>
        <dbReference type="Proteomes" id="UP000053611"/>
    </source>
</evidence>
<feature type="domain" description="T6SS Phospholipase effector Tle1-like catalytic" evidence="1">
    <location>
        <begin position="4"/>
        <end position="106"/>
    </location>
</feature>
<name>A0A0J0XG16_9TREE</name>
<keyword evidence="3" id="KW-1185">Reference proteome</keyword>
<protein>
    <recommendedName>
        <fullName evidence="1">T6SS Phospholipase effector Tle1-like catalytic domain-containing protein</fullName>
    </recommendedName>
</protein>
<feature type="non-terminal residue" evidence="2">
    <location>
        <position position="1"/>
    </location>
</feature>
<gene>
    <name evidence="2" type="ORF">CC85DRAFT_230806</name>
</gene>
<organism evidence="2 3">
    <name type="scientific">Cutaneotrichosporon oleaginosum</name>
    <dbReference type="NCBI Taxonomy" id="879819"/>
    <lineage>
        <taxon>Eukaryota</taxon>
        <taxon>Fungi</taxon>
        <taxon>Dikarya</taxon>
        <taxon>Basidiomycota</taxon>
        <taxon>Agaricomycotina</taxon>
        <taxon>Tremellomycetes</taxon>
        <taxon>Trichosporonales</taxon>
        <taxon>Trichosporonaceae</taxon>
        <taxon>Cutaneotrichosporon</taxon>
    </lineage>
</organism>
<sequence>RKRRNIVLLLDGTGKEFCDKNSNLIKLHTVLKADEDQFLYYSSGLGEFRWAVKDRQTHANTQVLSCRPALALRNFDDFVCDAYAYLMDYYTPGDHVFIFGYSRGAY</sequence>
<dbReference type="Proteomes" id="UP000053611">
    <property type="component" value="Unassembled WGS sequence"/>
</dbReference>
<dbReference type="OrthoDB" id="3057168at2759"/>
<evidence type="ECO:0000313" key="2">
    <source>
        <dbReference type="EMBL" id="KLT40010.1"/>
    </source>
</evidence>
<dbReference type="EMBL" id="KQ087243">
    <property type="protein sequence ID" value="KLT40010.1"/>
    <property type="molecule type" value="Genomic_DNA"/>
</dbReference>
<dbReference type="PANTHER" id="PTHR33840:SF2">
    <property type="entry name" value="TLE1 PHOSPHOLIPASE DOMAIN-CONTAINING PROTEIN"/>
    <property type="match status" value="1"/>
</dbReference>
<dbReference type="STRING" id="879819.A0A0J0XG16"/>
<dbReference type="AlphaFoldDB" id="A0A0J0XG16"/>
<accession>A0A0J0XG16</accession>
<evidence type="ECO:0000259" key="1">
    <source>
        <dbReference type="Pfam" id="PF09994"/>
    </source>
</evidence>
<proteinExistence type="predicted"/>
<dbReference type="Pfam" id="PF09994">
    <property type="entry name" value="T6SS_Tle1-like_cat"/>
    <property type="match status" value="1"/>
</dbReference>
<dbReference type="InterPro" id="IPR018712">
    <property type="entry name" value="Tle1-like_cat"/>
</dbReference>
<dbReference type="PANTHER" id="PTHR33840">
    <property type="match status" value="1"/>
</dbReference>
<feature type="non-terminal residue" evidence="2">
    <location>
        <position position="106"/>
    </location>
</feature>
<dbReference type="GeneID" id="28980653"/>
<reference evidence="2 3" key="1">
    <citation type="submission" date="2015-03" db="EMBL/GenBank/DDBJ databases">
        <title>Genomics and transcriptomics of the oil-accumulating basidiomycete yeast T. oleaginosus allow insights into substrate utilization and the diverse evolutionary trajectories of mating systems in fungi.</title>
        <authorList>
            <consortium name="DOE Joint Genome Institute"/>
            <person name="Kourist R."/>
            <person name="Kracht O."/>
            <person name="Bracharz F."/>
            <person name="Lipzen A."/>
            <person name="Nolan M."/>
            <person name="Ohm R."/>
            <person name="Grigoriev I."/>
            <person name="Sun S."/>
            <person name="Heitman J."/>
            <person name="Bruck T."/>
            <person name="Nowrousian M."/>
        </authorList>
    </citation>
    <scope>NUCLEOTIDE SEQUENCE [LARGE SCALE GENOMIC DNA]</scope>
    <source>
        <strain evidence="2 3">IBC0246</strain>
    </source>
</reference>